<dbReference type="InParanoid" id="A0A1D3CUC5"/>
<dbReference type="Proteomes" id="UP000095192">
    <property type="component" value="Unassembled WGS sequence"/>
</dbReference>
<dbReference type="AlphaFoldDB" id="A0A1D3CUC5"/>
<keyword evidence="3" id="KW-1185">Reference proteome</keyword>
<comment type="caution">
    <text evidence="2">The sequence shown here is derived from an EMBL/GenBank/DDBJ whole genome shotgun (WGS) entry which is preliminary data.</text>
</comment>
<sequence length="229" mass="23650">MAPMIRAVAVCFVALCGLRATGTSGAAATTEAAGDALYLLLNLARNGKLPVRIETLKKSESLVSTVTSALPSLVGDDQCANAGSITVQTAEGFFVSYTGQSPNYADLIQTALTAGLQKLAAYPSDKWGSGSWSTDKEVGLLGYLLWHDSTEVGCVASKCAAGTNVTLCRFKPTAASGQFPFSEEYYNGLKARTTSLADLTADDLDTSSGVTVPSVLFGGLVAMLALASV</sequence>
<dbReference type="VEuPathDB" id="ToxoDB:LOC34622519"/>
<dbReference type="SUPFAM" id="SSF55797">
    <property type="entry name" value="PR-1-like"/>
    <property type="match status" value="1"/>
</dbReference>
<organism evidence="2 3">
    <name type="scientific">Cyclospora cayetanensis</name>
    <dbReference type="NCBI Taxonomy" id="88456"/>
    <lineage>
        <taxon>Eukaryota</taxon>
        <taxon>Sar</taxon>
        <taxon>Alveolata</taxon>
        <taxon>Apicomplexa</taxon>
        <taxon>Conoidasida</taxon>
        <taxon>Coccidia</taxon>
        <taxon>Eucoccidiorida</taxon>
        <taxon>Eimeriorina</taxon>
        <taxon>Eimeriidae</taxon>
        <taxon>Cyclospora</taxon>
    </lineage>
</organism>
<evidence type="ECO:0000256" key="1">
    <source>
        <dbReference type="SAM" id="SignalP"/>
    </source>
</evidence>
<dbReference type="InterPro" id="IPR035940">
    <property type="entry name" value="CAP_sf"/>
</dbReference>
<gene>
    <name evidence="2" type="ORF">cyc_06337</name>
</gene>
<reference evidence="2 3" key="1">
    <citation type="journal article" date="2016" name="BMC Genomics">
        <title>Comparative genomics reveals Cyclospora cayetanensis possesses coccidia-like metabolism and invasion components but unique surface antigens.</title>
        <authorList>
            <person name="Liu S."/>
            <person name="Wang L."/>
            <person name="Zheng H."/>
            <person name="Xu Z."/>
            <person name="Roellig D.M."/>
            <person name="Li N."/>
            <person name="Frace M.A."/>
            <person name="Tang K."/>
            <person name="Arrowood M.J."/>
            <person name="Moss D.M."/>
            <person name="Zhang L."/>
            <person name="Feng Y."/>
            <person name="Xiao L."/>
        </authorList>
    </citation>
    <scope>NUCLEOTIDE SEQUENCE [LARGE SCALE GENOMIC DNA]</scope>
    <source>
        <strain evidence="2 3">CHN_HEN01</strain>
    </source>
</reference>
<feature type="chain" id="PRO_5008913917" evidence="1">
    <location>
        <begin position="26"/>
        <end position="229"/>
    </location>
</feature>
<dbReference type="Gene3D" id="3.40.33.10">
    <property type="entry name" value="CAP"/>
    <property type="match status" value="1"/>
</dbReference>
<feature type="signal peptide" evidence="1">
    <location>
        <begin position="1"/>
        <end position="25"/>
    </location>
</feature>
<protein>
    <submittedName>
        <fullName evidence="2">SAG family member</fullName>
    </submittedName>
</protein>
<evidence type="ECO:0000313" key="3">
    <source>
        <dbReference type="Proteomes" id="UP000095192"/>
    </source>
</evidence>
<proteinExistence type="predicted"/>
<name>A0A1D3CUC5_9EIME</name>
<accession>A0A1D3CUC5</accession>
<dbReference type="VEuPathDB" id="ToxoDB:cyc_06337"/>
<dbReference type="EMBL" id="JROU02001928">
    <property type="protein sequence ID" value="OEH74805.1"/>
    <property type="molecule type" value="Genomic_DNA"/>
</dbReference>
<evidence type="ECO:0000313" key="2">
    <source>
        <dbReference type="EMBL" id="OEH74805.1"/>
    </source>
</evidence>
<keyword evidence="1" id="KW-0732">Signal</keyword>